<dbReference type="SUPFAM" id="SSF56672">
    <property type="entry name" value="DNA/RNA polymerases"/>
    <property type="match status" value="1"/>
</dbReference>
<comment type="caution">
    <text evidence="1">The sequence shown here is derived from an EMBL/GenBank/DDBJ whole genome shotgun (WGS) entry which is preliminary data.</text>
</comment>
<gene>
    <name evidence="1" type="ORF">KI387_011491</name>
</gene>
<protein>
    <recommendedName>
        <fullName evidence="3">Reverse transcriptase domain-containing protein</fullName>
    </recommendedName>
</protein>
<feature type="non-terminal residue" evidence="1">
    <location>
        <position position="142"/>
    </location>
</feature>
<accession>A0AA38KZH7</accession>
<dbReference type="OMA" id="MICARIK"/>
<reference evidence="1 2" key="1">
    <citation type="journal article" date="2021" name="Nat. Plants">
        <title>The Taxus genome provides insights into paclitaxel biosynthesis.</title>
        <authorList>
            <person name="Xiong X."/>
            <person name="Gou J."/>
            <person name="Liao Q."/>
            <person name="Li Y."/>
            <person name="Zhou Q."/>
            <person name="Bi G."/>
            <person name="Li C."/>
            <person name="Du R."/>
            <person name="Wang X."/>
            <person name="Sun T."/>
            <person name="Guo L."/>
            <person name="Liang H."/>
            <person name="Lu P."/>
            <person name="Wu Y."/>
            <person name="Zhang Z."/>
            <person name="Ro D.K."/>
            <person name="Shang Y."/>
            <person name="Huang S."/>
            <person name="Yan J."/>
        </authorList>
    </citation>
    <scope>NUCLEOTIDE SEQUENCE [LARGE SCALE GENOMIC DNA]</scope>
    <source>
        <strain evidence="1">Ta-2019</strain>
    </source>
</reference>
<organism evidence="1 2">
    <name type="scientific">Taxus chinensis</name>
    <name type="common">Chinese yew</name>
    <name type="synonym">Taxus wallichiana var. chinensis</name>
    <dbReference type="NCBI Taxonomy" id="29808"/>
    <lineage>
        <taxon>Eukaryota</taxon>
        <taxon>Viridiplantae</taxon>
        <taxon>Streptophyta</taxon>
        <taxon>Embryophyta</taxon>
        <taxon>Tracheophyta</taxon>
        <taxon>Spermatophyta</taxon>
        <taxon>Pinopsida</taxon>
        <taxon>Pinidae</taxon>
        <taxon>Conifers II</taxon>
        <taxon>Cupressales</taxon>
        <taxon>Taxaceae</taxon>
        <taxon>Taxus</taxon>
    </lineage>
</organism>
<evidence type="ECO:0000313" key="1">
    <source>
        <dbReference type="EMBL" id="KAH9307087.1"/>
    </source>
</evidence>
<dbReference type="EMBL" id="JAHRHJ020000008">
    <property type="protein sequence ID" value="KAH9307087.1"/>
    <property type="molecule type" value="Genomic_DNA"/>
</dbReference>
<dbReference type="InterPro" id="IPR043502">
    <property type="entry name" value="DNA/RNA_pol_sf"/>
</dbReference>
<proteinExistence type="predicted"/>
<dbReference type="AlphaFoldDB" id="A0AA38KZH7"/>
<evidence type="ECO:0008006" key="3">
    <source>
        <dbReference type="Google" id="ProtNLM"/>
    </source>
</evidence>
<keyword evidence="2" id="KW-1185">Reference proteome</keyword>
<dbReference type="PANTHER" id="PTHR19446">
    <property type="entry name" value="REVERSE TRANSCRIPTASES"/>
    <property type="match status" value="1"/>
</dbReference>
<dbReference type="Proteomes" id="UP000824469">
    <property type="component" value="Unassembled WGS sequence"/>
</dbReference>
<name>A0AA38KZH7_TAXCH</name>
<sequence>MLEAIPQNDIEDQKFRDITKAVTLEELKKAVFSLEGDKAPGPDGFSINFFQKFWEICSEDLLKAVNEFYRSGNLLKELNNTHIVLAPKKMDAKDFKDFRPISLVNAIFRIFTKIIASRLQLIMKDLISRQQSGFIKGRIIQD</sequence>
<evidence type="ECO:0000313" key="2">
    <source>
        <dbReference type="Proteomes" id="UP000824469"/>
    </source>
</evidence>